<dbReference type="AlphaFoldDB" id="A0A3R5QXN0"/>
<dbReference type="KEGG" id="cmah:C1I91_27400"/>
<dbReference type="EMBL" id="CP025746">
    <property type="protein sequence ID" value="QAA35071.1"/>
    <property type="molecule type" value="Genomic_DNA"/>
</dbReference>
<evidence type="ECO:0000313" key="1">
    <source>
        <dbReference type="EMBL" id="QAA35071.1"/>
    </source>
</evidence>
<dbReference type="RefSeq" id="WP_128215764.1">
    <property type="nucleotide sequence ID" value="NZ_CP025746.1"/>
</dbReference>
<evidence type="ECO:0000313" key="2">
    <source>
        <dbReference type="Proteomes" id="UP000286268"/>
    </source>
</evidence>
<name>A0A3R5QXN0_9CLOT</name>
<organism evidence="1 2">
    <name type="scientific">Clostridium manihotivorum</name>
    <dbReference type="NCBI Taxonomy" id="2320868"/>
    <lineage>
        <taxon>Bacteria</taxon>
        <taxon>Bacillati</taxon>
        <taxon>Bacillota</taxon>
        <taxon>Clostridia</taxon>
        <taxon>Eubacteriales</taxon>
        <taxon>Clostridiaceae</taxon>
        <taxon>Clostridium</taxon>
    </lineage>
</organism>
<keyword evidence="2" id="KW-1185">Reference proteome</keyword>
<gene>
    <name evidence="1" type="ORF">C1I91_27400</name>
</gene>
<reference evidence="1 2" key="1">
    <citation type="submission" date="2018-01" db="EMBL/GenBank/DDBJ databases">
        <title>Genome Sequencing and Assembly of Anaerobacter polyendosporus strain CT4.</title>
        <authorList>
            <person name="Tachaapaikoon C."/>
            <person name="Sutheeworapong S."/>
            <person name="Jenjaroenpun P."/>
            <person name="Wongsurawat T."/>
            <person name="Nookeaw I."/>
            <person name="Cheawchanlertfa P."/>
            <person name="Kosugi A."/>
            <person name="Cheevadhanarak S."/>
            <person name="Ratanakhanokchai K."/>
        </authorList>
    </citation>
    <scope>NUCLEOTIDE SEQUENCE [LARGE SCALE GENOMIC DNA]</scope>
    <source>
        <strain evidence="1 2">CT4</strain>
    </source>
</reference>
<proteinExistence type="predicted"/>
<accession>A0A3R5QXN0</accession>
<protein>
    <submittedName>
        <fullName evidence="1">Uncharacterized protein</fullName>
    </submittedName>
</protein>
<dbReference type="OrthoDB" id="1935443at2"/>
<sequence length="80" mass="9345">MSDYRMDIRGSIGLSDYSNIYDYIGVVDNKDNFTITVDNEGNDSIRVICKMLSDNDFYIKDQGYDEQGRYYINAFKSEQQ</sequence>
<dbReference type="Proteomes" id="UP000286268">
    <property type="component" value="Chromosome"/>
</dbReference>